<comment type="caution">
    <text evidence="1">The sequence shown here is derived from an EMBL/GenBank/DDBJ whole genome shotgun (WGS) entry which is preliminary data.</text>
</comment>
<dbReference type="EMBL" id="QGKW02000007">
    <property type="protein sequence ID" value="KAF2617086.1"/>
    <property type="molecule type" value="Genomic_DNA"/>
</dbReference>
<evidence type="ECO:0000313" key="1">
    <source>
        <dbReference type="EMBL" id="KAF2617086.1"/>
    </source>
</evidence>
<name>A0A8S9MIB0_BRACR</name>
<gene>
    <name evidence="1" type="ORF">F2Q68_00039825</name>
</gene>
<proteinExistence type="predicted"/>
<evidence type="ECO:0000313" key="2">
    <source>
        <dbReference type="Proteomes" id="UP000712281"/>
    </source>
</evidence>
<dbReference type="AlphaFoldDB" id="A0A8S9MIB0"/>
<sequence>MRGGGGRKKEGSGGLIAGSRVLLISPDRLDAPGRPPEYHVVSRRAVDDQKLGCHVDPFSVHRENDFSGSLLDFSAEAYEWGDLSRQCVLLQPQVVVCGLEDNVTGASVVRQYSFHYAVRYSE</sequence>
<accession>A0A8S9MIB0</accession>
<dbReference type="Proteomes" id="UP000712281">
    <property type="component" value="Unassembled WGS sequence"/>
</dbReference>
<organism evidence="1 2">
    <name type="scientific">Brassica cretica</name>
    <name type="common">Mustard</name>
    <dbReference type="NCBI Taxonomy" id="69181"/>
    <lineage>
        <taxon>Eukaryota</taxon>
        <taxon>Viridiplantae</taxon>
        <taxon>Streptophyta</taxon>
        <taxon>Embryophyta</taxon>
        <taxon>Tracheophyta</taxon>
        <taxon>Spermatophyta</taxon>
        <taxon>Magnoliopsida</taxon>
        <taxon>eudicotyledons</taxon>
        <taxon>Gunneridae</taxon>
        <taxon>Pentapetalae</taxon>
        <taxon>rosids</taxon>
        <taxon>malvids</taxon>
        <taxon>Brassicales</taxon>
        <taxon>Brassicaceae</taxon>
        <taxon>Brassiceae</taxon>
        <taxon>Brassica</taxon>
    </lineage>
</organism>
<reference evidence="1" key="1">
    <citation type="submission" date="2019-12" db="EMBL/GenBank/DDBJ databases">
        <title>Genome sequencing and annotation of Brassica cretica.</title>
        <authorList>
            <person name="Studholme D.J."/>
            <person name="Sarris P.F."/>
        </authorList>
    </citation>
    <scope>NUCLEOTIDE SEQUENCE</scope>
    <source>
        <strain evidence="1">PFS-001/15</strain>
        <tissue evidence="1">Leaf</tissue>
    </source>
</reference>
<protein>
    <submittedName>
        <fullName evidence="1">Uncharacterized protein</fullName>
    </submittedName>
</protein>